<feature type="domain" description="UreE urease accessory N-terminal" evidence="6">
    <location>
        <begin position="6"/>
        <end position="71"/>
    </location>
</feature>
<organism evidence="7 8">
    <name type="scientific">Ligilactobacillus murinus DSM 20452 = NBRC 14221</name>
    <dbReference type="NCBI Taxonomy" id="1423772"/>
    <lineage>
        <taxon>Bacteria</taxon>
        <taxon>Bacillati</taxon>
        <taxon>Bacillota</taxon>
        <taxon>Bacilli</taxon>
        <taxon>Lactobacillales</taxon>
        <taxon>Lactobacillaceae</taxon>
        <taxon>Ligilactobacillus</taxon>
    </lineage>
</organism>
<evidence type="ECO:0000259" key="6">
    <source>
        <dbReference type="SMART" id="SM00988"/>
    </source>
</evidence>
<sequence>MILTEVFANVEDINDLEQYHIETCMVKSDDLMKRILRVTSDHGNDYGIRLAEDSEGLENGSAFKVGHRRLLVLSVIPDEIIKIAPKDIDEMGVIAHMLGNLHKPVQVEAGKITLLFDPVVVKTLDQKQVEYTVEKAQLAEPLRYVDLTNGK</sequence>
<dbReference type="InterPro" id="IPR007864">
    <property type="entry name" value="UreE_C_dom"/>
</dbReference>
<name>A0A0R2BCI2_9LACO</name>
<keyword evidence="2 5" id="KW-0963">Cytoplasm</keyword>
<dbReference type="EMBL" id="AYYN01000127">
    <property type="protein sequence ID" value="KRM73974.1"/>
    <property type="molecule type" value="Genomic_DNA"/>
</dbReference>
<dbReference type="Pfam" id="PF02814">
    <property type="entry name" value="UreE_N"/>
    <property type="match status" value="1"/>
</dbReference>
<dbReference type="Gene3D" id="2.60.260.20">
    <property type="entry name" value="Urease metallochaperone UreE, N-terminal domain"/>
    <property type="match status" value="1"/>
</dbReference>
<comment type="subcellular location">
    <subcellularLocation>
        <location evidence="1 5">Cytoplasm</location>
    </subcellularLocation>
</comment>
<dbReference type="InterPro" id="IPR012406">
    <property type="entry name" value="UreE"/>
</dbReference>
<dbReference type="SMART" id="SM00988">
    <property type="entry name" value="UreE_N"/>
    <property type="match status" value="1"/>
</dbReference>
<protein>
    <recommendedName>
        <fullName evidence="5">Urease accessory protein UreE</fullName>
    </recommendedName>
</protein>
<evidence type="ECO:0000256" key="5">
    <source>
        <dbReference type="HAMAP-Rule" id="MF_00822"/>
    </source>
</evidence>
<comment type="caution">
    <text evidence="7">The sequence shown here is derived from an EMBL/GenBank/DDBJ whole genome shotgun (WGS) entry which is preliminary data.</text>
</comment>
<dbReference type="PIRSF" id="PIRSF036402">
    <property type="entry name" value="Ureas_acces_UreE"/>
    <property type="match status" value="1"/>
</dbReference>
<proteinExistence type="inferred from homology"/>
<dbReference type="RefSeq" id="WP_056959286.1">
    <property type="nucleotide sequence ID" value="NZ_AYYN01000127.1"/>
</dbReference>
<evidence type="ECO:0000256" key="2">
    <source>
        <dbReference type="ARBA" id="ARBA00022490"/>
    </source>
</evidence>
<dbReference type="GO" id="GO:0016151">
    <property type="term" value="F:nickel cation binding"/>
    <property type="evidence" value="ECO:0007669"/>
    <property type="project" value="UniProtKB-UniRule"/>
</dbReference>
<evidence type="ECO:0000313" key="7">
    <source>
        <dbReference type="EMBL" id="KRM73974.1"/>
    </source>
</evidence>
<dbReference type="Gene3D" id="3.30.70.790">
    <property type="entry name" value="UreE, C-terminal domain"/>
    <property type="match status" value="1"/>
</dbReference>
<dbReference type="SUPFAM" id="SSF69737">
    <property type="entry name" value="Urease metallochaperone UreE, C-terminal domain"/>
    <property type="match status" value="1"/>
</dbReference>
<dbReference type="CDD" id="cd00571">
    <property type="entry name" value="UreE"/>
    <property type="match status" value="1"/>
</dbReference>
<dbReference type="GO" id="GO:0051082">
    <property type="term" value="F:unfolded protein binding"/>
    <property type="evidence" value="ECO:0007669"/>
    <property type="project" value="UniProtKB-UniRule"/>
</dbReference>
<gene>
    <name evidence="5" type="primary">ureE</name>
    <name evidence="7" type="ORF">FC48_GL000597</name>
</gene>
<dbReference type="InterPro" id="IPR004029">
    <property type="entry name" value="UreE_N"/>
</dbReference>
<dbReference type="GO" id="GO:0005737">
    <property type="term" value="C:cytoplasm"/>
    <property type="evidence" value="ECO:0007669"/>
    <property type="project" value="UniProtKB-SubCell"/>
</dbReference>
<evidence type="ECO:0000256" key="3">
    <source>
        <dbReference type="ARBA" id="ARBA00022596"/>
    </source>
</evidence>
<dbReference type="GO" id="GO:0065003">
    <property type="term" value="P:protein-containing complex assembly"/>
    <property type="evidence" value="ECO:0007669"/>
    <property type="project" value="InterPro"/>
</dbReference>
<dbReference type="AlphaFoldDB" id="A0A0R2BCI2"/>
<keyword evidence="3 5" id="KW-0533">Nickel</keyword>
<evidence type="ECO:0000256" key="4">
    <source>
        <dbReference type="ARBA" id="ARBA00023186"/>
    </source>
</evidence>
<evidence type="ECO:0000313" key="8">
    <source>
        <dbReference type="Proteomes" id="UP000051612"/>
    </source>
</evidence>
<dbReference type="GO" id="GO:0006457">
    <property type="term" value="P:protein folding"/>
    <property type="evidence" value="ECO:0007669"/>
    <property type="project" value="InterPro"/>
</dbReference>
<comment type="function">
    <text evidence="5">Involved in urease metallocenter assembly. Binds nickel. Probably functions as a nickel donor during metallocenter assembly.</text>
</comment>
<dbReference type="Proteomes" id="UP000051612">
    <property type="component" value="Unassembled WGS sequence"/>
</dbReference>
<accession>A0A0R2BCI2</accession>
<dbReference type="HAMAP" id="MF_00822">
    <property type="entry name" value="UreE"/>
    <property type="match status" value="1"/>
</dbReference>
<evidence type="ECO:0000256" key="1">
    <source>
        <dbReference type="ARBA" id="ARBA00004496"/>
    </source>
</evidence>
<dbReference type="GO" id="GO:0019627">
    <property type="term" value="P:urea metabolic process"/>
    <property type="evidence" value="ECO:0007669"/>
    <property type="project" value="InterPro"/>
</dbReference>
<reference evidence="7 8" key="1">
    <citation type="journal article" date="2015" name="Genome Announc.">
        <title>Expanding the biotechnology potential of lactobacilli through comparative genomics of 213 strains and associated genera.</title>
        <authorList>
            <person name="Sun Z."/>
            <person name="Harris H.M."/>
            <person name="McCann A."/>
            <person name="Guo C."/>
            <person name="Argimon S."/>
            <person name="Zhang W."/>
            <person name="Yang X."/>
            <person name="Jeffery I.B."/>
            <person name="Cooney J.C."/>
            <person name="Kagawa T.F."/>
            <person name="Liu W."/>
            <person name="Song Y."/>
            <person name="Salvetti E."/>
            <person name="Wrobel A."/>
            <person name="Rasinkangas P."/>
            <person name="Parkhill J."/>
            <person name="Rea M.C."/>
            <person name="O'Sullivan O."/>
            <person name="Ritari J."/>
            <person name="Douillard F.P."/>
            <person name="Paul Ross R."/>
            <person name="Yang R."/>
            <person name="Briner A.E."/>
            <person name="Felis G.E."/>
            <person name="de Vos W.M."/>
            <person name="Barrangou R."/>
            <person name="Klaenhammer T.R."/>
            <person name="Caufield P.W."/>
            <person name="Cui Y."/>
            <person name="Zhang H."/>
            <person name="O'Toole P.W."/>
        </authorList>
    </citation>
    <scope>NUCLEOTIDE SEQUENCE [LARGE SCALE GENOMIC DNA]</scope>
    <source>
        <strain evidence="7 8">DSM 20452</strain>
    </source>
</reference>
<dbReference type="InterPro" id="IPR036118">
    <property type="entry name" value="UreE_N_sf"/>
</dbReference>
<dbReference type="PATRIC" id="fig|1423772.3.peg.660"/>
<keyword evidence="4 5" id="KW-0143">Chaperone</keyword>
<dbReference type="Pfam" id="PF05194">
    <property type="entry name" value="UreE_C"/>
    <property type="match status" value="1"/>
</dbReference>
<dbReference type="SUPFAM" id="SSF69287">
    <property type="entry name" value="Urease metallochaperone UreE, N-terminal domain"/>
    <property type="match status" value="1"/>
</dbReference>
<comment type="similarity">
    <text evidence="5">Belongs to the UreE family.</text>
</comment>